<sequence>MGILITVPTPKPKNLWFSMGPTTLTPAGDMESGSVFCQREGMVKLGSDVRYFRMHLSTPWLPGPPAVVTPIFDLGLCIPVIALGGTKTIWGPYSIKANITAKGDNPAVMLIEGSLFGVNIAPLNSMVCSDPCDLPAFLSMQSANSVRAGMTLGDVIGNVVTTLTDVALSKALNLALGKLLGKNLPSKVLNALEDAGLQKLHALSARLSNTVTRWLGDKVINRVTREYLDNGSTSTPLGALLNDTLVKGMGDMVKDGNFLPFANFFPQGDASKLINDRGVMKGAEEFGEWLGGQIDK</sequence>
<protein>
    <submittedName>
        <fullName evidence="1">Uncharacterized protein</fullName>
    </submittedName>
</protein>
<evidence type="ECO:0000313" key="2">
    <source>
        <dbReference type="Proteomes" id="UP001379533"/>
    </source>
</evidence>
<accession>A0ABZ2KC48</accession>
<reference evidence="1 2" key="1">
    <citation type="submission" date="2021-12" db="EMBL/GenBank/DDBJ databases">
        <title>Discovery of the Pendulisporaceae a myxobacterial family with distinct sporulation behavior and unique specialized metabolism.</title>
        <authorList>
            <person name="Garcia R."/>
            <person name="Popoff A."/>
            <person name="Bader C.D."/>
            <person name="Loehr J."/>
            <person name="Walesch S."/>
            <person name="Walt C."/>
            <person name="Boldt J."/>
            <person name="Bunk B."/>
            <person name="Haeckl F.J.F.P.J."/>
            <person name="Gunesch A.P."/>
            <person name="Birkelbach J."/>
            <person name="Nuebel U."/>
            <person name="Pietschmann T."/>
            <person name="Bach T."/>
            <person name="Mueller R."/>
        </authorList>
    </citation>
    <scope>NUCLEOTIDE SEQUENCE [LARGE SCALE GENOMIC DNA]</scope>
    <source>
        <strain evidence="1 2">MSr12523</strain>
    </source>
</reference>
<dbReference type="EMBL" id="CP089982">
    <property type="protein sequence ID" value="WXA94464.1"/>
    <property type="molecule type" value="Genomic_DNA"/>
</dbReference>
<name>A0ABZ2KC48_9BACT</name>
<keyword evidence="2" id="KW-1185">Reference proteome</keyword>
<organism evidence="1 2">
    <name type="scientific">Pendulispora brunnea</name>
    <dbReference type="NCBI Taxonomy" id="2905690"/>
    <lineage>
        <taxon>Bacteria</taxon>
        <taxon>Pseudomonadati</taxon>
        <taxon>Myxococcota</taxon>
        <taxon>Myxococcia</taxon>
        <taxon>Myxococcales</taxon>
        <taxon>Sorangiineae</taxon>
        <taxon>Pendulisporaceae</taxon>
        <taxon>Pendulispora</taxon>
    </lineage>
</organism>
<proteinExistence type="predicted"/>
<evidence type="ECO:0000313" key="1">
    <source>
        <dbReference type="EMBL" id="WXA94464.1"/>
    </source>
</evidence>
<dbReference type="RefSeq" id="WP_394845070.1">
    <property type="nucleotide sequence ID" value="NZ_CP089982.1"/>
</dbReference>
<gene>
    <name evidence="1" type="ORF">LZC95_49460</name>
</gene>
<dbReference type="Proteomes" id="UP001379533">
    <property type="component" value="Chromosome"/>
</dbReference>